<feature type="compositionally biased region" description="Basic and acidic residues" evidence="1">
    <location>
        <begin position="9"/>
        <end position="21"/>
    </location>
</feature>
<organism evidence="2 3">
    <name type="scientific">Rhizophagus irregularis</name>
    <dbReference type="NCBI Taxonomy" id="588596"/>
    <lineage>
        <taxon>Eukaryota</taxon>
        <taxon>Fungi</taxon>
        <taxon>Fungi incertae sedis</taxon>
        <taxon>Mucoromycota</taxon>
        <taxon>Glomeromycotina</taxon>
        <taxon>Glomeromycetes</taxon>
        <taxon>Glomerales</taxon>
        <taxon>Glomeraceae</taxon>
        <taxon>Rhizophagus</taxon>
    </lineage>
</organism>
<dbReference type="EMBL" id="LLXI01006409">
    <property type="protein sequence ID" value="PKY62100.1"/>
    <property type="molecule type" value="Genomic_DNA"/>
</dbReference>
<proteinExistence type="predicted"/>
<sequence length="111" mass="13132">MDTINRYRKGVEEEVDQDNKVTSKKLQKNNITTEEVNESTSKSLIPKECEEVLPKVEELKNIFKECGEEMEWEVIEEEAYKEFEDGCNSIQSSEWLAKLKKESLKRWNHMT</sequence>
<feature type="compositionally biased region" description="Polar residues" evidence="1">
    <location>
        <begin position="28"/>
        <end position="42"/>
    </location>
</feature>
<accession>A0A2I1HT97</accession>
<keyword evidence="3" id="KW-1185">Reference proteome</keyword>
<reference evidence="2 3" key="1">
    <citation type="submission" date="2015-10" db="EMBL/GenBank/DDBJ databases">
        <title>Genome analyses suggest a sexual origin of heterokaryosis in a supposedly ancient asexual fungus.</title>
        <authorList>
            <person name="Ropars J."/>
            <person name="Sedzielewska K."/>
            <person name="Noel J."/>
            <person name="Charron P."/>
            <person name="Farinelli L."/>
            <person name="Marton T."/>
            <person name="Kruger M."/>
            <person name="Pelin A."/>
            <person name="Brachmann A."/>
            <person name="Corradi N."/>
        </authorList>
    </citation>
    <scope>NUCLEOTIDE SEQUENCE [LARGE SCALE GENOMIC DNA]</scope>
    <source>
        <strain evidence="2 3">A4</strain>
    </source>
</reference>
<comment type="caution">
    <text evidence="2">The sequence shown here is derived from an EMBL/GenBank/DDBJ whole genome shotgun (WGS) entry which is preliminary data.</text>
</comment>
<name>A0A2I1HT97_9GLOM</name>
<evidence type="ECO:0000256" key="1">
    <source>
        <dbReference type="SAM" id="MobiDB-lite"/>
    </source>
</evidence>
<dbReference type="AlphaFoldDB" id="A0A2I1HT97"/>
<protein>
    <submittedName>
        <fullName evidence="2">Uncharacterized protein</fullName>
    </submittedName>
</protein>
<gene>
    <name evidence="2" type="ORF">RhiirA4_488005</name>
</gene>
<feature type="region of interest" description="Disordered" evidence="1">
    <location>
        <begin position="1"/>
        <end position="42"/>
    </location>
</feature>
<evidence type="ECO:0000313" key="3">
    <source>
        <dbReference type="Proteomes" id="UP000234323"/>
    </source>
</evidence>
<evidence type="ECO:0000313" key="2">
    <source>
        <dbReference type="EMBL" id="PKY62100.1"/>
    </source>
</evidence>
<dbReference type="Proteomes" id="UP000234323">
    <property type="component" value="Unassembled WGS sequence"/>
</dbReference>